<gene>
    <name evidence="2" type="ordered locus">Aboo_0602</name>
</gene>
<sequence length="118" mass="13848">MYVSHIDNVPKEKVDMKNEKGEKTTGTWIQWLIREDQGAKNYAMRLFTMEPNAKIAKHHHPWEHEIFVLSGEGIIGAGDKEVKVHAGNFLYIEPDVPHWYRNESDEEFKFLCIIPIRK</sequence>
<keyword evidence="3" id="KW-1185">Reference proteome</keyword>
<evidence type="ECO:0000259" key="1">
    <source>
        <dbReference type="Pfam" id="PF07883"/>
    </source>
</evidence>
<dbReference type="PANTHER" id="PTHR37694">
    <property type="entry name" value="SLR8022 PROTEIN"/>
    <property type="match status" value="1"/>
</dbReference>
<evidence type="ECO:0000313" key="2">
    <source>
        <dbReference type="EMBL" id="ADD08413.1"/>
    </source>
</evidence>
<dbReference type="GeneID" id="8827547"/>
<dbReference type="AlphaFoldDB" id="D3TCX8"/>
<dbReference type="InterPro" id="IPR011051">
    <property type="entry name" value="RmlC_Cupin_sf"/>
</dbReference>
<dbReference type="EMBL" id="CP001941">
    <property type="protein sequence ID" value="ADD08413.1"/>
    <property type="molecule type" value="Genomic_DNA"/>
</dbReference>
<dbReference type="PANTHER" id="PTHR37694:SF1">
    <property type="entry name" value="SLR8022 PROTEIN"/>
    <property type="match status" value="1"/>
</dbReference>
<dbReference type="HOGENOM" id="CLU_116722_4_1_2"/>
<dbReference type="CDD" id="cd02222">
    <property type="entry name" value="cupin_TM1459-like"/>
    <property type="match status" value="1"/>
</dbReference>
<organism evidence="2 3">
    <name type="scientific">Aciduliprofundum boonei (strain DSM 19572 / T469)</name>
    <dbReference type="NCBI Taxonomy" id="439481"/>
    <lineage>
        <taxon>Archaea</taxon>
        <taxon>Methanobacteriati</taxon>
        <taxon>Thermoplasmatota</taxon>
        <taxon>DHVE2 group</taxon>
        <taxon>Candidatus Aciduliprofundum</taxon>
    </lineage>
</organism>
<dbReference type="KEGG" id="abi:Aboo_0602"/>
<dbReference type="RefSeq" id="WP_012997183.1">
    <property type="nucleotide sequence ID" value="NC_013926.1"/>
</dbReference>
<name>D3TCX8_ACIB4</name>
<evidence type="ECO:0000313" key="3">
    <source>
        <dbReference type="Proteomes" id="UP000001400"/>
    </source>
</evidence>
<feature type="domain" description="Cupin type-2" evidence="1">
    <location>
        <begin position="46"/>
        <end position="113"/>
    </location>
</feature>
<dbReference type="SUPFAM" id="SSF51182">
    <property type="entry name" value="RmlC-like cupins"/>
    <property type="match status" value="1"/>
</dbReference>
<dbReference type="Pfam" id="PF07883">
    <property type="entry name" value="Cupin_2"/>
    <property type="match status" value="1"/>
</dbReference>
<dbReference type="Proteomes" id="UP000001400">
    <property type="component" value="Chromosome"/>
</dbReference>
<accession>D3TCX8</accession>
<protein>
    <submittedName>
        <fullName evidence="2">Cupin 2 conserved barrel domain protein</fullName>
    </submittedName>
</protein>
<dbReference type="Gene3D" id="2.60.120.10">
    <property type="entry name" value="Jelly Rolls"/>
    <property type="match status" value="1"/>
</dbReference>
<reference evidence="2" key="1">
    <citation type="submission" date="2010-02" db="EMBL/GenBank/DDBJ databases">
        <title>Complete sequence of Aciduliprofundum boonei T469.</title>
        <authorList>
            <consortium name="US DOE Joint Genome Institute"/>
            <person name="Lucas S."/>
            <person name="Copeland A."/>
            <person name="Lapidus A."/>
            <person name="Cheng J.-F."/>
            <person name="Bruce D."/>
            <person name="Goodwin L."/>
            <person name="Pitluck S."/>
            <person name="Saunders E."/>
            <person name="Detter J.C."/>
            <person name="Han C."/>
            <person name="Tapia R."/>
            <person name="Land M."/>
            <person name="Hauser L."/>
            <person name="Kyrpides N."/>
            <person name="Mikhailova N."/>
            <person name="Flores G."/>
            <person name="Reysenbach A.-L."/>
            <person name="Woyke T."/>
        </authorList>
    </citation>
    <scope>NUCLEOTIDE SEQUENCE</scope>
    <source>
        <strain evidence="2">T469</strain>
    </source>
</reference>
<dbReference type="InterPro" id="IPR013096">
    <property type="entry name" value="Cupin_2"/>
</dbReference>
<proteinExistence type="predicted"/>
<dbReference type="InterPro" id="IPR014710">
    <property type="entry name" value="RmlC-like_jellyroll"/>
</dbReference>